<dbReference type="Proteomes" id="UP000078200">
    <property type="component" value="Unassembled WGS sequence"/>
</dbReference>
<protein>
    <recommendedName>
        <fullName evidence="3">PAS domain-containing protein</fullName>
    </recommendedName>
</protein>
<evidence type="ECO:0008006" key="3">
    <source>
        <dbReference type="Google" id="ProtNLM"/>
    </source>
</evidence>
<dbReference type="VEuPathDB" id="VectorBase:GAUT049404"/>
<evidence type="ECO:0000313" key="2">
    <source>
        <dbReference type="Proteomes" id="UP000078200"/>
    </source>
</evidence>
<proteinExistence type="predicted"/>
<evidence type="ECO:0000313" key="1">
    <source>
        <dbReference type="EnsemblMetazoa" id="GAUT049404-PA"/>
    </source>
</evidence>
<reference evidence="1" key="1">
    <citation type="submission" date="2020-05" db="UniProtKB">
        <authorList>
            <consortium name="EnsemblMetazoa"/>
        </authorList>
    </citation>
    <scope>IDENTIFICATION</scope>
    <source>
        <strain evidence="1">TTRI</strain>
    </source>
</reference>
<keyword evidence="2" id="KW-1185">Reference proteome</keyword>
<sequence>MAASPYNGIVNVYSNDNRWKEVNGTFQHTEVASSHEIPLGGPSRRLDIANDQFAYVENILHALNGFLMILTCDGEVFFATHSIESYLGFHQKTAKPICHPILQKRPSVTTATVTIKKLSLFRGSWLNKTNKQTNKQKEYL</sequence>
<organism evidence="1 2">
    <name type="scientific">Glossina austeni</name>
    <name type="common">Savannah tsetse fly</name>
    <dbReference type="NCBI Taxonomy" id="7395"/>
    <lineage>
        <taxon>Eukaryota</taxon>
        <taxon>Metazoa</taxon>
        <taxon>Ecdysozoa</taxon>
        <taxon>Arthropoda</taxon>
        <taxon>Hexapoda</taxon>
        <taxon>Insecta</taxon>
        <taxon>Pterygota</taxon>
        <taxon>Neoptera</taxon>
        <taxon>Endopterygota</taxon>
        <taxon>Diptera</taxon>
        <taxon>Brachycera</taxon>
        <taxon>Muscomorpha</taxon>
        <taxon>Hippoboscoidea</taxon>
        <taxon>Glossinidae</taxon>
        <taxon>Glossina</taxon>
    </lineage>
</organism>
<accession>A0A1A9VW02</accession>
<dbReference type="AlphaFoldDB" id="A0A1A9VW02"/>
<dbReference type="STRING" id="7395.A0A1A9VW02"/>
<dbReference type="EnsemblMetazoa" id="GAUT049404-RA">
    <property type="protein sequence ID" value="GAUT049404-PA"/>
    <property type="gene ID" value="GAUT049404"/>
</dbReference>
<name>A0A1A9VW02_GLOAU</name>
<dbReference type="Gene3D" id="3.30.450.20">
    <property type="entry name" value="PAS domain"/>
    <property type="match status" value="1"/>
</dbReference>